<evidence type="ECO:0000313" key="2">
    <source>
        <dbReference type="Proteomes" id="UP001549366"/>
    </source>
</evidence>
<keyword evidence="2" id="KW-1185">Reference proteome</keyword>
<dbReference type="Proteomes" id="UP001549366">
    <property type="component" value="Unassembled WGS sequence"/>
</dbReference>
<dbReference type="EMBL" id="JBEWTB010000002">
    <property type="protein sequence ID" value="MET4755074.1"/>
    <property type="molecule type" value="Genomic_DNA"/>
</dbReference>
<gene>
    <name evidence="1" type="ORF">V5J35_000266</name>
</gene>
<proteinExistence type="predicted"/>
<organism evidence="1 2">
    <name type="scientific">Endozoicomonas lisbonensis</name>
    <dbReference type="NCBI Taxonomy" id="3120522"/>
    <lineage>
        <taxon>Bacteria</taxon>
        <taxon>Pseudomonadati</taxon>
        <taxon>Pseudomonadota</taxon>
        <taxon>Gammaproteobacteria</taxon>
        <taxon>Oceanospirillales</taxon>
        <taxon>Endozoicomonadaceae</taxon>
        <taxon>Endozoicomonas</taxon>
    </lineage>
</organism>
<accession>A0ABV2SCI3</accession>
<dbReference type="RefSeq" id="WP_354009535.1">
    <property type="nucleotide sequence ID" value="NZ_JBEWTA010000001.1"/>
</dbReference>
<sequence>MTELFKQFPSLELDGEPERSFEDHNAVVFRKLMLKTNNED</sequence>
<comment type="caution">
    <text evidence="1">The sequence shown here is derived from an EMBL/GenBank/DDBJ whole genome shotgun (WGS) entry which is preliminary data.</text>
</comment>
<reference evidence="1 2" key="1">
    <citation type="submission" date="2024-06" db="EMBL/GenBank/DDBJ databases">
        <title>Genomic Encyclopedia of Type Strains, Phase V (KMG-V): Genome sequencing to study the core and pangenomes of soil and plant-associated prokaryotes.</title>
        <authorList>
            <person name="Whitman W."/>
        </authorList>
    </citation>
    <scope>NUCLEOTIDE SEQUENCE [LARGE SCALE GENOMIC DNA]</scope>
    <source>
        <strain evidence="1 2">NE40</strain>
    </source>
</reference>
<name>A0ABV2SCI3_9GAMM</name>
<evidence type="ECO:0000313" key="1">
    <source>
        <dbReference type="EMBL" id="MET4755074.1"/>
    </source>
</evidence>
<protein>
    <submittedName>
        <fullName evidence="1">Uncharacterized protein</fullName>
    </submittedName>
</protein>